<name>A0A0T7FMP9_NEOGA</name>
<dbReference type="Pfam" id="PF00899">
    <property type="entry name" value="ThiF"/>
    <property type="match status" value="1"/>
</dbReference>
<gene>
    <name evidence="2" type="ORF">NGAL_HAMBI1145_32800</name>
</gene>
<feature type="domain" description="THIF-type NAD/FAD binding fold" evidence="1">
    <location>
        <begin position="208"/>
        <end position="323"/>
    </location>
</feature>
<dbReference type="OrthoDB" id="1489124at2"/>
<dbReference type="AlphaFoldDB" id="A0A0T7FMP9"/>
<dbReference type="Gene3D" id="3.40.50.720">
    <property type="entry name" value="NAD(P)-binding Rossmann-like Domain"/>
    <property type="match status" value="1"/>
</dbReference>
<organism evidence="2 3">
    <name type="scientific">Neorhizobium galegae bv. officinalis</name>
    <dbReference type="NCBI Taxonomy" id="323656"/>
    <lineage>
        <taxon>Bacteria</taxon>
        <taxon>Pseudomonadati</taxon>
        <taxon>Pseudomonadota</taxon>
        <taxon>Alphaproteobacteria</taxon>
        <taxon>Hyphomicrobiales</taxon>
        <taxon>Rhizobiaceae</taxon>
        <taxon>Rhizobium/Agrobacterium group</taxon>
        <taxon>Neorhizobium</taxon>
    </lineage>
</organism>
<accession>A0A0T7FMP9</accession>
<dbReference type="GO" id="GO:0008641">
    <property type="term" value="F:ubiquitin-like modifier activating enzyme activity"/>
    <property type="evidence" value="ECO:0007669"/>
    <property type="project" value="InterPro"/>
</dbReference>
<reference evidence="2 3" key="1">
    <citation type="submission" date="2014-08" db="EMBL/GenBank/DDBJ databases">
        <authorList>
            <person name="Chen Y.-H."/>
        </authorList>
    </citation>
    <scope>NUCLEOTIDE SEQUENCE [LARGE SCALE GENOMIC DNA]</scope>
</reference>
<evidence type="ECO:0000259" key="1">
    <source>
        <dbReference type="Pfam" id="PF00899"/>
    </source>
</evidence>
<dbReference type="InterPro" id="IPR000594">
    <property type="entry name" value="ThiF_NAD_FAD-bd"/>
</dbReference>
<evidence type="ECO:0000313" key="3">
    <source>
        <dbReference type="Proteomes" id="UP000046176"/>
    </source>
</evidence>
<dbReference type="Proteomes" id="UP000046176">
    <property type="component" value="Unassembled WGS sequence"/>
</dbReference>
<sequence length="463" mass="49185">MPVITADELHRTAKYFMDSGKAASHVEAMTILESFSLSIRVSDSIASSALEQSALFTLVNLASRTLLGGVEVVGAPDSIATSSLYDGRNIRDVVIELGGKHASAHDELSKRPVALIGDATAAPDSAPQWRLTWSGWRGGVVMEGHARLDEQRAIGLAPVLASAVCAAEVFAFLSKTHTLAGRRSAGLSLWNPEMDWRINSDEPELKYLPASLWLIGLGNLGQAYAWAIAALDFPKAEKAKLMLQDTDRIGVSNHSTSLLSYPVDVGKKKTRVVATWLEERGFDTTLEERLFGDWSRRTMSEPGVALCGVDNAEARAALDAAGFGLVVEAGLGAGLDSFQSVGIHAFPASRSSGLIWGRQIGQSNPTFRNAPAYASLAEDGMDECGLVQLASRTIAVPFVGLFAGCLAVSEVLRRLHSGPTIEVLSVSALAIADAEVVWSMDAGPYAFGFVHAKEPVEPGAVPS</sequence>
<proteinExistence type="predicted"/>
<dbReference type="SUPFAM" id="SSF69572">
    <property type="entry name" value="Activating enzymes of the ubiquitin-like proteins"/>
    <property type="match status" value="1"/>
</dbReference>
<dbReference type="EMBL" id="CCRH01000008">
    <property type="protein sequence ID" value="CDZ36268.1"/>
    <property type="molecule type" value="Genomic_DNA"/>
</dbReference>
<dbReference type="InterPro" id="IPR035985">
    <property type="entry name" value="Ubiquitin-activating_enz"/>
</dbReference>
<dbReference type="RefSeq" id="WP_052754740.1">
    <property type="nucleotide sequence ID" value="NZ_CCRH01000008.1"/>
</dbReference>
<protein>
    <submittedName>
        <fullName evidence="2">UBA/ThiF-type NAD/FAD binding fold containing protein</fullName>
    </submittedName>
</protein>
<evidence type="ECO:0000313" key="2">
    <source>
        <dbReference type="EMBL" id="CDZ36268.1"/>
    </source>
</evidence>